<dbReference type="NCBIfam" id="NF006830">
    <property type="entry name" value="PRK09355.1"/>
    <property type="match status" value="1"/>
</dbReference>
<feature type="binding site" evidence="11">
    <location>
        <position position="181"/>
    </location>
    <ligand>
        <name>ATP</name>
        <dbReference type="ChEBI" id="CHEBI:30616"/>
    </ligand>
</feature>
<feature type="binding site" evidence="11">
    <location>
        <position position="135"/>
    </location>
    <ligand>
        <name>ATP</name>
        <dbReference type="ChEBI" id="CHEBI:30616"/>
    </ligand>
</feature>
<sequence length="296" mass="30204">MPLTSDPHRPTAPAQPDAGRLYSLVETLRQRAPLIHCLSNTVVENFVANVLLALGAAPAMVVDAGEAAEFAPVADALSINLGTLTEPQAVAMRAAVQAANAAGRPWVLDPVAVGHLSLRTRFAHELLAVAPAIIRGNASEIIALAGAAGGGRCVESTARSEAALPAAIALARARGAVVALTGETDYVTDGERVAGFANGDPVMQRVTGVGCALSATCAAFVGICSDRWLAACAAVAYTGVCGQLAARAHDVTPSAQAGPDAVSRPARPGSFMPSYLDWLAGLGQDDFLRLLRPADA</sequence>
<evidence type="ECO:0000256" key="5">
    <source>
        <dbReference type="ARBA" id="ARBA00022723"/>
    </source>
</evidence>
<comment type="catalytic activity">
    <reaction evidence="1 11">
        <text>5-(2-hydroxyethyl)-4-methylthiazole + ATP = 4-methyl-5-(2-phosphooxyethyl)-thiazole + ADP + H(+)</text>
        <dbReference type="Rhea" id="RHEA:24212"/>
        <dbReference type="ChEBI" id="CHEBI:15378"/>
        <dbReference type="ChEBI" id="CHEBI:17957"/>
        <dbReference type="ChEBI" id="CHEBI:30616"/>
        <dbReference type="ChEBI" id="CHEBI:58296"/>
        <dbReference type="ChEBI" id="CHEBI:456216"/>
        <dbReference type="EC" id="2.7.1.50"/>
    </reaction>
</comment>
<dbReference type="Pfam" id="PF02110">
    <property type="entry name" value="HK"/>
    <property type="match status" value="1"/>
</dbReference>
<comment type="cofactor">
    <cofactor evidence="2 11">
        <name>Mg(2+)</name>
        <dbReference type="ChEBI" id="CHEBI:18420"/>
    </cofactor>
</comment>
<feature type="binding site" evidence="11">
    <location>
        <position position="208"/>
    </location>
    <ligand>
        <name>substrate</name>
    </ligand>
</feature>
<keyword evidence="9 11" id="KW-0460">Magnesium</keyword>
<dbReference type="HAMAP" id="MF_00228">
    <property type="entry name" value="Thz_kinase"/>
    <property type="match status" value="1"/>
</dbReference>
<dbReference type="OrthoDB" id="8909021at2"/>
<keyword evidence="5 11" id="KW-0479">Metal-binding</keyword>
<evidence type="ECO:0000313" key="13">
    <source>
        <dbReference type="Proteomes" id="UP000243719"/>
    </source>
</evidence>
<keyword evidence="4 11" id="KW-0808">Transferase</keyword>
<dbReference type="AlphaFoldDB" id="A0A1H2PMY4"/>
<evidence type="ECO:0000256" key="6">
    <source>
        <dbReference type="ARBA" id="ARBA00022741"/>
    </source>
</evidence>
<dbReference type="EC" id="2.7.1.50" evidence="11"/>
<comment type="pathway">
    <text evidence="3 11">Cofactor biosynthesis; thiamine diphosphate biosynthesis; 4-methyl-5-(2-phosphoethyl)-thiazole from 5-(2-hydroxyethyl)-4-methylthiazole: step 1/1.</text>
</comment>
<keyword evidence="13" id="KW-1185">Reference proteome</keyword>
<dbReference type="CDD" id="cd01170">
    <property type="entry name" value="THZ_kinase"/>
    <property type="match status" value="1"/>
</dbReference>
<dbReference type="GO" id="GO:0009228">
    <property type="term" value="P:thiamine biosynthetic process"/>
    <property type="evidence" value="ECO:0007669"/>
    <property type="project" value="UniProtKB-KW"/>
</dbReference>
<evidence type="ECO:0000256" key="3">
    <source>
        <dbReference type="ARBA" id="ARBA00004868"/>
    </source>
</evidence>
<dbReference type="RefSeq" id="WP_091906141.1">
    <property type="nucleotide sequence ID" value="NZ_FNLO01000003.1"/>
</dbReference>
<feature type="binding site" evidence="11">
    <location>
        <position position="60"/>
    </location>
    <ligand>
        <name>substrate</name>
    </ligand>
</feature>
<dbReference type="SUPFAM" id="SSF53613">
    <property type="entry name" value="Ribokinase-like"/>
    <property type="match status" value="1"/>
</dbReference>
<accession>A0A1H2PMY4</accession>
<evidence type="ECO:0000256" key="11">
    <source>
        <dbReference type="HAMAP-Rule" id="MF_00228"/>
    </source>
</evidence>
<reference evidence="13" key="1">
    <citation type="submission" date="2016-09" db="EMBL/GenBank/DDBJ databases">
        <authorList>
            <person name="Varghese N."/>
            <person name="Submissions S."/>
        </authorList>
    </citation>
    <scope>NUCLEOTIDE SEQUENCE [LARGE SCALE GENOMIC DNA]</scope>
    <source>
        <strain evidence="13">JS23</strain>
    </source>
</reference>
<evidence type="ECO:0000256" key="10">
    <source>
        <dbReference type="ARBA" id="ARBA00022977"/>
    </source>
</evidence>
<comment type="similarity">
    <text evidence="11">Belongs to the Thz kinase family.</text>
</comment>
<organism evidence="12 13">
    <name type="scientific">Chitinasiproducens palmae</name>
    <dbReference type="NCBI Taxonomy" id="1770053"/>
    <lineage>
        <taxon>Bacteria</taxon>
        <taxon>Pseudomonadati</taxon>
        <taxon>Pseudomonadota</taxon>
        <taxon>Betaproteobacteria</taxon>
        <taxon>Burkholderiales</taxon>
        <taxon>Burkholderiaceae</taxon>
        <taxon>Chitinasiproducens</taxon>
    </lineage>
</organism>
<dbReference type="EMBL" id="FNLO01000003">
    <property type="protein sequence ID" value="SDV47508.1"/>
    <property type="molecule type" value="Genomic_DNA"/>
</dbReference>
<comment type="function">
    <text evidence="11">Catalyzes the phosphorylation of the hydroxyl group of 4-methyl-5-beta-hydroxyethylthiazole (THZ).</text>
</comment>
<dbReference type="UniPathway" id="UPA00060">
    <property type="reaction ID" value="UER00139"/>
</dbReference>
<evidence type="ECO:0000256" key="1">
    <source>
        <dbReference type="ARBA" id="ARBA00001771"/>
    </source>
</evidence>
<protein>
    <recommendedName>
        <fullName evidence="11">Hydroxyethylthiazole kinase</fullName>
        <ecNumber evidence="11">2.7.1.50</ecNumber>
    </recommendedName>
    <alternativeName>
        <fullName evidence="11">4-methyl-5-beta-hydroxyethylthiazole kinase</fullName>
        <shortName evidence="11">TH kinase</shortName>
        <shortName evidence="11">Thz kinase</shortName>
    </alternativeName>
</protein>
<evidence type="ECO:0000256" key="2">
    <source>
        <dbReference type="ARBA" id="ARBA00001946"/>
    </source>
</evidence>
<keyword evidence="8 11" id="KW-0067">ATP-binding</keyword>
<dbReference type="GO" id="GO:0004417">
    <property type="term" value="F:hydroxyethylthiazole kinase activity"/>
    <property type="evidence" value="ECO:0007669"/>
    <property type="project" value="UniProtKB-UniRule"/>
</dbReference>
<gene>
    <name evidence="11" type="primary">thiM</name>
    <name evidence="12" type="ORF">SAMN05216551_10362</name>
</gene>
<dbReference type="GO" id="GO:0009229">
    <property type="term" value="P:thiamine diphosphate biosynthetic process"/>
    <property type="evidence" value="ECO:0007669"/>
    <property type="project" value="UniProtKB-UniRule"/>
</dbReference>
<dbReference type="STRING" id="1770053.SAMN05216551_10362"/>
<dbReference type="GO" id="GO:0000287">
    <property type="term" value="F:magnesium ion binding"/>
    <property type="evidence" value="ECO:0007669"/>
    <property type="project" value="UniProtKB-UniRule"/>
</dbReference>
<name>A0A1H2PMY4_9BURK</name>
<dbReference type="Gene3D" id="3.40.1190.20">
    <property type="match status" value="1"/>
</dbReference>
<dbReference type="InterPro" id="IPR000417">
    <property type="entry name" value="Hyethyz_kinase"/>
</dbReference>
<dbReference type="Proteomes" id="UP000243719">
    <property type="component" value="Unassembled WGS sequence"/>
</dbReference>
<evidence type="ECO:0000256" key="7">
    <source>
        <dbReference type="ARBA" id="ARBA00022777"/>
    </source>
</evidence>
<evidence type="ECO:0000256" key="4">
    <source>
        <dbReference type="ARBA" id="ARBA00022679"/>
    </source>
</evidence>
<keyword evidence="10 11" id="KW-0784">Thiamine biosynthesis</keyword>
<evidence type="ECO:0000256" key="9">
    <source>
        <dbReference type="ARBA" id="ARBA00022842"/>
    </source>
</evidence>
<dbReference type="PIRSF" id="PIRSF000513">
    <property type="entry name" value="Thz_kinase"/>
    <property type="match status" value="1"/>
</dbReference>
<proteinExistence type="inferred from homology"/>
<keyword evidence="7 11" id="KW-0418">Kinase</keyword>
<keyword evidence="6 11" id="KW-0547">Nucleotide-binding</keyword>
<dbReference type="GO" id="GO:0005524">
    <property type="term" value="F:ATP binding"/>
    <property type="evidence" value="ECO:0007669"/>
    <property type="project" value="UniProtKB-UniRule"/>
</dbReference>
<dbReference type="InterPro" id="IPR029056">
    <property type="entry name" value="Ribokinase-like"/>
</dbReference>
<evidence type="ECO:0000256" key="8">
    <source>
        <dbReference type="ARBA" id="ARBA00022840"/>
    </source>
</evidence>
<evidence type="ECO:0000313" key="12">
    <source>
        <dbReference type="EMBL" id="SDV47508.1"/>
    </source>
</evidence>
<dbReference type="PRINTS" id="PR01099">
    <property type="entry name" value="HYETHTZKNASE"/>
</dbReference>